<feature type="domain" description="BP28 C-terminal" evidence="11">
    <location>
        <begin position="1595"/>
        <end position="1745"/>
    </location>
</feature>
<keyword evidence="6 9" id="KW-0539">Nucleus</keyword>
<feature type="compositionally biased region" description="Acidic residues" evidence="10">
    <location>
        <begin position="1471"/>
        <end position="1488"/>
    </location>
</feature>
<feature type="region of interest" description="Disordered" evidence="10">
    <location>
        <begin position="1461"/>
        <end position="1488"/>
    </location>
</feature>
<evidence type="ECO:0000256" key="7">
    <source>
        <dbReference type="ARBA" id="ARBA00023274"/>
    </source>
</evidence>
<dbReference type="PROSITE" id="PS50077">
    <property type="entry name" value="HEAT_REPEAT"/>
    <property type="match status" value="1"/>
</dbReference>
<dbReference type="OrthoDB" id="31183at2759"/>
<evidence type="ECO:0000256" key="5">
    <source>
        <dbReference type="ARBA" id="ARBA00022552"/>
    </source>
</evidence>
<dbReference type="GeneID" id="66116869"/>
<feature type="repeat" description="HEAT" evidence="8">
    <location>
        <begin position="1839"/>
        <end position="1877"/>
    </location>
</feature>
<keyword evidence="13" id="KW-1185">Reference proteome</keyword>
<comment type="subunit">
    <text evidence="9">Component of the ribosomal small subunit (SSU) processome.</text>
</comment>
<evidence type="ECO:0000313" key="12">
    <source>
        <dbReference type="EMBL" id="KAG7191374.1"/>
    </source>
</evidence>
<comment type="caution">
    <text evidence="12">The sequence shown here is derived from an EMBL/GenBank/DDBJ whole genome shotgun (WGS) entry which is preliminary data.</text>
</comment>
<name>A0A9P7V5L9_9ASCO</name>
<dbReference type="RefSeq" id="XP_043046926.1">
    <property type="nucleotide sequence ID" value="XM_043194214.1"/>
</dbReference>
<proteinExistence type="inferred from homology"/>
<dbReference type="GO" id="GO:0034455">
    <property type="term" value="C:t-UTP complex"/>
    <property type="evidence" value="ECO:0007669"/>
    <property type="project" value="TreeGrafter"/>
</dbReference>
<evidence type="ECO:0000313" key="13">
    <source>
        <dbReference type="Proteomes" id="UP000790833"/>
    </source>
</evidence>
<keyword evidence="5 9" id="KW-0698">rRNA processing</keyword>
<evidence type="ECO:0000256" key="8">
    <source>
        <dbReference type="PROSITE-ProRule" id="PRU00103"/>
    </source>
</evidence>
<accession>A0A9P7V5L9</accession>
<reference evidence="12" key="1">
    <citation type="submission" date="2021-03" db="EMBL/GenBank/DDBJ databases">
        <authorList>
            <person name="Palmer J.M."/>
        </authorList>
    </citation>
    <scope>NUCLEOTIDE SEQUENCE</scope>
    <source>
        <strain evidence="12">ARV_011</strain>
    </source>
</reference>
<dbReference type="GO" id="GO:0045943">
    <property type="term" value="P:positive regulation of transcription by RNA polymerase I"/>
    <property type="evidence" value="ECO:0007669"/>
    <property type="project" value="TreeGrafter"/>
</dbReference>
<dbReference type="GO" id="GO:0000462">
    <property type="term" value="P:maturation of SSU-rRNA from tricistronic rRNA transcript (SSU-rRNA, 5.8S rRNA, LSU-rRNA)"/>
    <property type="evidence" value="ECO:0007669"/>
    <property type="project" value="TreeGrafter"/>
</dbReference>
<dbReference type="InterPro" id="IPR022125">
    <property type="entry name" value="U3snoRNP10_N"/>
</dbReference>
<keyword evidence="4 9" id="KW-0690">Ribosome biogenesis</keyword>
<gene>
    <name evidence="12" type="primary">UTP10</name>
    <name evidence="12" type="ORF">KQ657_003495</name>
</gene>
<dbReference type="InterPro" id="IPR021133">
    <property type="entry name" value="HEAT_type_2"/>
</dbReference>
<protein>
    <recommendedName>
        <fullName evidence="3 9">U3 small nucleolar RNA-associated protein 10</fullName>
    </recommendedName>
</protein>
<dbReference type="SMART" id="SM01036">
    <property type="entry name" value="BP28CT"/>
    <property type="match status" value="1"/>
</dbReference>
<dbReference type="PANTHER" id="PTHR13457:SF1">
    <property type="entry name" value="HEAT REPEAT-CONTAINING PROTEIN 1"/>
    <property type="match status" value="1"/>
</dbReference>
<dbReference type="Pfam" id="PF23243">
    <property type="entry name" value="HEAT_HEATR1"/>
    <property type="match status" value="1"/>
</dbReference>
<evidence type="ECO:0000256" key="9">
    <source>
        <dbReference type="RuleBase" id="RU367065"/>
    </source>
</evidence>
<evidence type="ECO:0000256" key="6">
    <source>
        <dbReference type="ARBA" id="ARBA00023242"/>
    </source>
</evidence>
<evidence type="ECO:0000256" key="10">
    <source>
        <dbReference type="SAM" id="MobiDB-lite"/>
    </source>
</evidence>
<feature type="region of interest" description="Disordered" evidence="10">
    <location>
        <begin position="873"/>
        <end position="894"/>
    </location>
</feature>
<dbReference type="InterPro" id="IPR056473">
    <property type="entry name" value="HEAT_Utp10/HEAT1"/>
</dbReference>
<evidence type="ECO:0000256" key="4">
    <source>
        <dbReference type="ARBA" id="ARBA00022517"/>
    </source>
</evidence>
<evidence type="ECO:0000256" key="2">
    <source>
        <dbReference type="ARBA" id="ARBA00010559"/>
    </source>
</evidence>
<dbReference type="PANTHER" id="PTHR13457">
    <property type="entry name" value="BAP28"/>
    <property type="match status" value="1"/>
</dbReference>
<comment type="similarity">
    <text evidence="2 9">Belongs to the HEATR1/UTP10 family.</text>
</comment>
<dbReference type="InterPro" id="IPR016024">
    <property type="entry name" value="ARM-type_fold"/>
</dbReference>
<dbReference type="Pfam" id="PF08146">
    <property type="entry name" value="BP28CT"/>
    <property type="match status" value="1"/>
</dbReference>
<evidence type="ECO:0000256" key="3">
    <source>
        <dbReference type="ARBA" id="ARBA00015399"/>
    </source>
</evidence>
<dbReference type="EMBL" id="JAHMUF010000031">
    <property type="protein sequence ID" value="KAG7191374.1"/>
    <property type="molecule type" value="Genomic_DNA"/>
</dbReference>
<keyword evidence="7 9" id="KW-0687">Ribonucleoprotein</keyword>
<dbReference type="InterPro" id="IPR040191">
    <property type="entry name" value="UTP10"/>
</dbReference>
<dbReference type="SUPFAM" id="SSF48371">
    <property type="entry name" value="ARM repeat"/>
    <property type="match status" value="1"/>
</dbReference>
<organism evidence="12 13">
    <name type="scientific">Scheffersomyces spartinae</name>
    <dbReference type="NCBI Taxonomy" id="45513"/>
    <lineage>
        <taxon>Eukaryota</taxon>
        <taxon>Fungi</taxon>
        <taxon>Dikarya</taxon>
        <taxon>Ascomycota</taxon>
        <taxon>Saccharomycotina</taxon>
        <taxon>Pichiomycetes</taxon>
        <taxon>Debaryomycetaceae</taxon>
        <taxon>Scheffersomyces</taxon>
    </lineage>
</organism>
<sequence length="1879" mass="211041">MSSLALQLNAISSKTASVALDRKSRSRIHSRSLIFDPKVAATQDYETIFDHALEGLEELIDLDPRFKRFKQTLFSESAITLDRNVQQQESIDQLDKNIEAFLNLVGPYFLLSPTLKALEWLVRRFYINIHNPELLLLCSLPYYKYPVFVRVLNIIPKNQFPKLFEWLSGYKDTLKCPPIASIFKAFYNDFQLFKLYSIYVAEQWQHLTAYKELLVFYLSIAVQLIASYAKQLDSFTELHLPILLEAAGKFLLPPTEGSRFSQSLITDARLTSYSLFLVLNSVVPLSSQLIMSITDSVLQSDDSVSTKNSKQTIVFLGQLWNTVSESSGESSFFKKLPPIVLTKNNLIKTLIDEKYTVKKFLTVYTLSKLPEPEAFALLDYVISQDTVSQLTKQLLHFIPEASDDTRSKIIITFEKMLKLDSECLLKALKANNIGLPELEMKLMTTLSSKELEPEPEVLDLLESDGDEDLEAPTENVSSVNLEELKTQTGSFIISSTTEEFKPLVMDLLKQLQNLNLKQQRILISKFSNLVFVDVEAAFSFYLRVVFTPSVPLAVRLSVLRYLRIKLKDISTSKDNIELYLLTPILLLGLYNPVKALRAGMADLLSIVKDNLERLNSTSKSKSSSMRKLFMEEQIYAGIQTNKRAIIPPADALKMLTVLHSDSSLQDVVIDNSRLNSVLFEGLFKATKGGQKKFGQLLLKTFVLNQWALATWSVVFKSPAWKVVSVENCRGGAGDDRFFFMDTDVAEYLNKRDSWQSEATYFGLDFETDVEVPIVNLVGGGSNEKNVKKEVEWLINSLTGDSADLQTLVDQRIIKLFPSLTSTDLKVKLLSNYVECLVNEDYIEFDPIASLQSLDIDHDSMIVLLQSVQIGGQVPDQGVPKRRRKSSNSTKQAMAREDISSMATHHLRKATIILDTLEAILRKENAEVASPELLKALFNILTQLEYLGNDGNLPVLYAQEALASCMLLSIKLMKTSAANSVVFDSNSVRADLIVNSIRTSQSPQVQNRLLLVIAELASLAPEIILHSVMPIFTFMGAHTVRQDDEFSNSALQQTIAKVIPALAANGKSSMSKEIEFLLTSFVAAVQHIPRHRRVKLFTSLVNTLGSENSLHIILFMFGQQYASALQSNKINECKSLVELGTVFLKHFTAVDQLASIEGFYKVWNMLPTTQLDSSSPEYIELATRSIFGVSILSLSDKELAVLKQDLIKYLNKLLESDDSLYNMGDRQALKLKVTVELIDDRTSAEVKQKTLKTIKDITGFILSSLETFNAGGVDDKMVRSLYALLNTILNLLPISYFVESICPSLDIDNMADLLAIKIARNFAILTDKKFDVELNTNTITEEVQTVVIEKLIPVILKGIKKNVDVELDQAYLNTFATIVNKFGICTKELTNPKNSKILIESLSIITSTSGLLSDHPEIVVSSINVISSIVNTLGVKIIGFFPKIVPPALKIWSSTVGSRSKKVTESSSSSESDSESESDSGSAAEDDDVEIEEVVPKQEDQMLQTSIILLFSCLVRKIPSFMNSSLDLIFLATLQSDLVESSIRSSVLDLIIQHMDTGVVLKSLCNIWPKFSEEANAVELGLYLSTMQSTIEVMDKKSCNAHSSLFMKWLIRTFEFRLAHEGEFDNNALHRLENNFATCGINYIMKLNDKSFRPLFANIVRWAVNGEGSTIGLATNELSRMAAFFRFFNKLQEQLRGIITSYYSYLLEAVVSMLNRFSNGEIVDVGLRRLMLISLTSAFKYDQDDYWSQVLRFETISQPLLLQLTNIEEGIGKYLVKCIASFVGNIVSDDYNDQLVHTLIKFVSNDNDALTSNTKIWTIRSLKAIFQKIGDQWLLHLPTFIPYIAELLEDDDEAVELEVRSGLVKVIENVLGEPLDRYLD</sequence>
<comment type="subcellular location">
    <subcellularLocation>
        <location evidence="1 9">Nucleus</location>
        <location evidence="1 9">Nucleolus</location>
    </subcellularLocation>
</comment>
<dbReference type="InterPro" id="IPR012954">
    <property type="entry name" value="BP28_C_dom"/>
</dbReference>
<evidence type="ECO:0000256" key="1">
    <source>
        <dbReference type="ARBA" id="ARBA00004604"/>
    </source>
</evidence>
<dbReference type="GO" id="GO:0030515">
    <property type="term" value="F:snoRNA binding"/>
    <property type="evidence" value="ECO:0007669"/>
    <property type="project" value="TreeGrafter"/>
</dbReference>
<dbReference type="Pfam" id="PF12397">
    <property type="entry name" value="U3snoRNP10"/>
    <property type="match status" value="1"/>
</dbReference>
<dbReference type="Proteomes" id="UP000790833">
    <property type="component" value="Unassembled WGS sequence"/>
</dbReference>
<dbReference type="GO" id="GO:0030686">
    <property type="term" value="C:90S preribosome"/>
    <property type="evidence" value="ECO:0007669"/>
    <property type="project" value="TreeGrafter"/>
</dbReference>
<comment type="function">
    <text evidence="9">Involved in nucleolar processing of pre-18S ribosomal RNA.</text>
</comment>
<dbReference type="GO" id="GO:0032040">
    <property type="term" value="C:small-subunit processome"/>
    <property type="evidence" value="ECO:0007669"/>
    <property type="project" value="TreeGrafter"/>
</dbReference>
<evidence type="ECO:0000259" key="11">
    <source>
        <dbReference type="SMART" id="SM01036"/>
    </source>
</evidence>